<feature type="non-terminal residue" evidence="1">
    <location>
        <position position="44"/>
    </location>
</feature>
<protein>
    <submittedName>
        <fullName evidence="1">Uncharacterized protein</fullName>
    </submittedName>
</protein>
<evidence type="ECO:0000313" key="3">
    <source>
        <dbReference type="Proteomes" id="UP000681967"/>
    </source>
</evidence>
<gene>
    <name evidence="1" type="ORF">BYL167_LOCUS22791</name>
    <name evidence="2" type="ORF">GIL414_LOCUS26027</name>
</gene>
<organism evidence="1 3">
    <name type="scientific">Rotaria magnacalcarata</name>
    <dbReference type="NCBI Taxonomy" id="392030"/>
    <lineage>
        <taxon>Eukaryota</taxon>
        <taxon>Metazoa</taxon>
        <taxon>Spiralia</taxon>
        <taxon>Gnathifera</taxon>
        <taxon>Rotifera</taxon>
        <taxon>Eurotatoria</taxon>
        <taxon>Bdelloidea</taxon>
        <taxon>Philodinida</taxon>
        <taxon>Philodinidae</taxon>
        <taxon>Rotaria</taxon>
    </lineage>
</organism>
<evidence type="ECO:0000313" key="2">
    <source>
        <dbReference type="EMBL" id="CAF4305007.1"/>
    </source>
</evidence>
<dbReference type="EMBL" id="CAJOBH010014269">
    <property type="protein sequence ID" value="CAF4180400.1"/>
    <property type="molecule type" value="Genomic_DNA"/>
</dbReference>
<dbReference type="Proteomes" id="UP000681967">
    <property type="component" value="Unassembled WGS sequence"/>
</dbReference>
<comment type="caution">
    <text evidence="1">The sequence shown here is derived from an EMBL/GenBank/DDBJ whole genome shotgun (WGS) entry which is preliminary data.</text>
</comment>
<name>A0A8S2RUA3_9BILA</name>
<proteinExistence type="predicted"/>
<dbReference type="Proteomes" id="UP000681720">
    <property type="component" value="Unassembled WGS sequence"/>
</dbReference>
<dbReference type="AlphaFoldDB" id="A0A8S2RUA3"/>
<feature type="non-terminal residue" evidence="1">
    <location>
        <position position="1"/>
    </location>
</feature>
<sequence>MRVRIQTSTLLIVYGRQLDQDMDTKLFDNDQQVEFQYRMILNEN</sequence>
<dbReference type="EMBL" id="CAJOBJ010036922">
    <property type="protein sequence ID" value="CAF4305007.1"/>
    <property type="molecule type" value="Genomic_DNA"/>
</dbReference>
<evidence type="ECO:0000313" key="1">
    <source>
        <dbReference type="EMBL" id="CAF4180400.1"/>
    </source>
</evidence>
<reference evidence="1" key="1">
    <citation type="submission" date="2021-02" db="EMBL/GenBank/DDBJ databases">
        <authorList>
            <person name="Nowell W R."/>
        </authorList>
    </citation>
    <scope>NUCLEOTIDE SEQUENCE</scope>
</reference>
<accession>A0A8S2RUA3</accession>